<dbReference type="InterPro" id="IPR007197">
    <property type="entry name" value="rSAM"/>
</dbReference>
<evidence type="ECO:0000256" key="1">
    <source>
        <dbReference type="ARBA" id="ARBA00022723"/>
    </source>
</evidence>
<sequence length="261" mass="29405">MAVSIEKITSKSILTRSGIDGIDYCVNPYMGCMHGCLYCYAMFMKKYTGHGEDWGAFVDIKTNAATVLRKQLHSAKRGNVIISSVTDPYQPVEARYKVTRQCLEALLEYQYPVEVLTKSPLILRDTDLLSQFEDAEVGISITTENDRIRRAFEPKTAPIAVRIRTLKALREKGIKTYVFIGPVLPMEPEELAAKIGPYADYVLIDRMNYTSKTVKIYKDLNLTQWLEKGFTENVILRLKDALGTKAIEVRGARAASTCRCA</sequence>
<dbReference type="Pfam" id="PF04055">
    <property type="entry name" value="Radical_SAM"/>
    <property type="match status" value="1"/>
</dbReference>
<keyword evidence="1" id="KW-0479">Metal-binding</keyword>
<dbReference type="SFLD" id="SFLDG01084">
    <property type="entry name" value="Uncharacterised_Radical_SAM_Su"/>
    <property type="match status" value="1"/>
</dbReference>
<dbReference type="InterPro" id="IPR058240">
    <property type="entry name" value="rSAM_sf"/>
</dbReference>
<evidence type="ECO:0000256" key="3">
    <source>
        <dbReference type="ARBA" id="ARBA00023014"/>
    </source>
</evidence>
<dbReference type="RefSeq" id="WP_085053029.1">
    <property type="nucleotide sequence ID" value="NZ_LNQR01000085.1"/>
</dbReference>
<dbReference type="EMBL" id="LNQR01000085">
    <property type="protein sequence ID" value="KWT82635.1"/>
    <property type="molecule type" value="Genomic_DNA"/>
</dbReference>
<evidence type="ECO:0000313" key="6">
    <source>
        <dbReference type="Proteomes" id="UP000060487"/>
    </source>
</evidence>
<evidence type="ECO:0000313" key="5">
    <source>
        <dbReference type="EMBL" id="KWT82635.1"/>
    </source>
</evidence>
<evidence type="ECO:0000259" key="4">
    <source>
        <dbReference type="Pfam" id="PF04055"/>
    </source>
</evidence>
<dbReference type="PANTHER" id="PTHR43432">
    <property type="entry name" value="SLR0285 PROTEIN"/>
    <property type="match status" value="1"/>
</dbReference>
<dbReference type="SFLD" id="SFLDS00029">
    <property type="entry name" value="Radical_SAM"/>
    <property type="match status" value="1"/>
</dbReference>
<dbReference type="PANTHER" id="PTHR43432:SF6">
    <property type="entry name" value="RADICAL SAM CORE DOMAIN-CONTAINING PROTEIN"/>
    <property type="match status" value="1"/>
</dbReference>
<feature type="domain" description="Radical SAM core" evidence="4">
    <location>
        <begin position="26"/>
        <end position="190"/>
    </location>
</feature>
<protein>
    <submittedName>
        <fullName evidence="5">Radical SAM protein</fullName>
    </submittedName>
</protein>
<dbReference type="InterPro" id="IPR040086">
    <property type="entry name" value="MJ0683-like"/>
</dbReference>
<keyword evidence="2" id="KW-0408">Iron</keyword>
<proteinExistence type="predicted"/>
<accession>A0ABR5SEL5</accession>
<gene>
    <name evidence="5" type="ORF">ASN18_2427</name>
</gene>
<dbReference type="Proteomes" id="UP000060487">
    <property type="component" value="Unassembled WGS sequence"/>
</dbReference>
<organism evidence="5 6">
    <name type="scientific">Candidatus Magnetominusculus xianensis</name>
    <dbReference type="NCBI Taxonomy" id="1748249"/>
    <lineage>
        <taxon>Bacteria</taxon>
        <taxon>Pseudomonadati</taxon>
        <taxon>Nitrospirota</taxon>
        <taxon>Nitrospiria</taxon>
        <taxon>Nitrospirales</taxon>
        <taxon>Nitrospiraceae</taxon>
        <taxon>Candidatus Magnetominusculus</taxon>
    </lineage>
</organism>
<dbReference type="SUPFAM" id="SSF102114">
    <property type="entry name" value="Radical SAM enzymes"/>
    <property type="match status" value="1"/>
</dbReference>
<keyword evidence="6" id="KW-1185">Reference proteome</keyword>
<name>A0ABR5SEL5_9BACT</name>
<keyword evidence="3" id="KW-0411">Iron-sulfur</keyword>
<reference evidence="5 6" key="1">
    <citation type="submission" date="2015-11" db="EMBL/GenBank/DDBJ databases">
        <authorList>
            <person name="Lin W."/>
        </authorList>
    </citation>
    <scope>NUCLEOTIDE SEQUENCE [LARGE SCALE GENOMIC DNA]</scope>
    <source>
        <strain evidence="5 6">HCH-1</strain>
    </source>
</reference>
<evidence type="ECO:0000256" key="2">
    <source>
        <dbReference type="ARBA" id="ARBA00023004"/>
    </source>
</evidence>
<comment type="caution">
    <text evidence="5">The sequence shown here is derived from an EMBL/GenBank/DDBJ whole genome shotgun (WGS) entry which is preliminary data.</text>
</comment>
<dbReference type="CDD" id="cd01335">
    <property type="entry name" value="Radical_SAM"/>
    <property type="match status" value="1"/>
</dbReference>
<dbReference type="Gene3D" id="3.80.30.30">
    <property type="match status" value="1"/>
</dbReference>